<evidence type="ECO:0000256" key="1">
    <source>
        <dbReference type="SAM" id="MobiDB-lite"/>
    </source>
</evidence>
<sequence>MRPESWHRTVRFQNEEAFISGAAKATDHHSLAETDGASNLQNEGTRVSSDMRKNRAITAIAALYLVLHKEEG</sequence>
<dbReference type="EMBL" id="LGUT01001245">
    <property type="protein sequence ID" value="KOG89350.1"/>
    <property type="molecule type" value="Genomic_DNA"/>
</dbReference>
<proteinExistence type="predicted"/>
<protein>
    <submittedName>
        <fullName evidence="2">Uncharacterized protein</fullName>
    </submittedName>
</protein>
<evidence type="ECO:0000313" key="2">
    <source>
        <dbReference type="EMBL" id="KOG89350.1"/>
    </source>
</evidence>
<comment type="caution">
    <text evidence="2">The sequence shown here is derived from an EMBL/GenBank/DDBJ whole genome shotgun (WGS) entry which is preliminary data.</text>
</comment>
<keyword evidence="3" id="KW-1185">Reference proteome</keyword>
<accession>A0ABR5J7F2</accession>
<name>A0ABR5J7F2_9ACTN</name>
<feature type="compositionally biased region" description="Polar residues" evidence="1">
    <location>
        <begin position="36"/>
        <end position="48"/>
    </location>
</feature>
<gene>
    <name evidence="2" type="ORF">ADK38_14775</name>
</gene>
<feature type="region of interest" description="Disordered" evidence="1">
    <location>
        <begin position="23"/>
        <end position="49"/>
    </location>
</feature>
<organism evidence="2 3">
    <name type="scientific">Streptomyces varsoviensis</name>
    <dbReference type="NCBI Taxonomy" id="67373"/>
    <lineage>
        <taxon>Bacteria</taxon>
        <taxon>Bacillati</taxon>
        <taxon>Actinomycetota</taxon>
        <taxon>Actinomycetes</taxon>
        <taxon>Kitasatosporales</taxon>
        <taxon>Streptomycetaceae</taxon>
        <taxon>Streptomyces</taxon>
    </lineage>
</organism>
<dbReference type="Proteomes" id="UP000037020">
    <property type="component" value="Unassembled WGS sequence"/>
</dbReference>
<dbReference type="RefSeq" id="WP_030874497.1">
    <property type="nucleotide sequence ID" value="NZ_JBIRHZ010000007.1"/>
</dbReference>
<reference evidence="2 3" key="1">
    <citation type="submission" date="2015-07" db="EMBL/GenBank/DDBJ databases">
        <authorList>
            <person name="Ju K.-S."/>
            <person name="Doroghazi J.R."/>
            <person name="Metcalf W.W."/>
        </authorList>
    </citation>
    <scope>NUCLEOTIDE SEQUENCE [LARGE SCALE GENOMIC DNA]</scope>
    <source>
        <strain evidence="2 3">NRRL B-3589</strain>
    </source>
</reference>
<evidence type="ECO:0000313" key="3">
    <source>
        <dbReference type="Proteomes" id="UP000037020"/>
    </source>
</evidence>